<dbReference type="SUPFAM" id="SSF69572">
    <property type="entry name" value="Activating enzymes of the ubiquitin-like proteins"/>
    <property type="match status" value="1"/>
</dbReference>
<evidence type="ECO:0000313" key="3">
    <source>
        <dbReference type="EMBL" id="PJZ70067.1"/>
    </source>
</evidence>
<evidence type="ECO:0000313" key="4">
    <source>
        <dbReference type="EMBL" id="PJZ73255.1"/>
    </source>
</evidence>
<accession>A0A2M9ZML0</accession>
<dbReference type="Gene3D" id="3.40.50.720">
    <property type="entry name" value="NAD(P)-binding Rossmann-like Domain"/>
    <property type="match status" value="1"/>
</dbReference>
<dbReference type="Pfam" id="PF00581">
    <property type="entry name" value="Rhodanese"/>
    <property type="match status" value="1"/>
</dbReference>
<dbReference type="Gene3D" id="3.40.250.10">
    <property type="entry name" value="Rhodanese-like domain"/>
    <property type="match status" value="1"/>
</dbReference>
<dbReference type="AlphaFoldDB" id="A0A2M9ZML0"/>
<dbReference type="Pfam" id="PF00899">
    <property type="entry name" value="ThiF"/>
    <property type="match status" value="1"/>
</dbReference>
<dbReference type="RefSeq" id="WP_100713404.1">
    <property type="nucleotide sequence ID" value="NZ_NPDY01000005.1"/>
</dbReference>
<dbReference type="InterPro" id="IPR045886">
    <property type="entry name" value="ThiF/MoeB/HesA"/>
</dbReference>
<dbReference type="GO" id="GO:0004792">
    <property type="term" value="F:thiosulfate-cyanide sulfurtransferase activity"/>
    <property type="evidence" value="ECO:0007669"/>
    <property type="project" value="TreeGrafter"/>
</dbReference>
<comment type="caution">
    <text evidence="4">The sequence shown here is derived from an EMBL/GenBank/DDBJ whole genome shotgun (WGS) entry which is preliminary data.</text>
</comment>
<dbReference type="InterPro" id="IPR001763">
    <property type="entry name" value="Rhodanese-like_dom"/>
</dbReference>
<feature type="domain" description="Rhodanese" evidence="2">
    <location>
        <begin position="273"/>
        <end position="360"/>
    </location>
</feature>
<comment type="similarity">
    <text evidence="1">Belongs to the HesA/MoeB/ThiF family.</text>
</comment>
<evidence type="ECO:0000313" key="5">
    <source>
        <dbReference type="Proteomes" id="UP000231962"/>
    </source>
</evidence>
<evidence type="ECO:0000256" key="1">
    <source>
        <dbReference type="ARBA" id="ARBA00009919"/>
    </source>
</evidence>
<dbReference type="EMBL" id="NPDY01000005">
    <property type="protein sequence ID" value="PJZ70067.1"/>
    <property type="molecule type" value="Genomic_DNA"/>
</dbReference>
<dbReference type="EMBL" id="NPDZ01000005">
    <property type="protein sequence ID" value="PJZ73255.1"/>
    <property type="molecule type" value="Genomic_DNA"/>
</dbReference>
<name>A0A2M9ZML0_9LEPT</name>
<gene>
    <name evidence="3" type="ORF">CH360_07480</name>
    <name evidence="4" type="ORF">CH373_09735</name>
</gene>
<dbReference type="GO" id="GO:0008641">
    <property type="term" value="F:ubiquitin-like modifier activating enzyme activity"/>
    <property type="evidence" value="ECO:0007669"/>
    <property type="project" value="InterPro"/>
</dbReference>
<dbReference type="SMART" id="SM00450">
    <property type="entry name" value="RHOD"/>
    <property type="match status" value="1"/>
</dbReference>
<dbReference type="GO" id="GO:0005737">
    <property type="term" value="C:cytoplasm"/>
    <property type="evidence" value="ECO:0007669"/>
    <property type="project" value="TreeGrafter"/>
</dbReference>
<sequence length="363" mass="40078">MDETRKSYFARQIRLPSFGEKGQEKLLSSSALVIGLGGLGTPAVMYLANSGVGKIGVMDFDTVEMSNLHRQPIYSLADLGKRKAQVTSDFLKNRTPEIEIKSFEFPFTEEIGSDFLKEWDVVLDCTDSLSSKMAANDLCVKAGKPFVFASVFRISAQIALFSGKGKPCYRCLYPNLENSASLMSCEDGGVLGIITGLAGMQQASFAIRSLLSQSENIEGKLFQLDWDSPVLYETKIQPNVKCTICSDKSKNLFEMKQLNPEEITFFEYSTLSKSEPTFLVDVREEDEQFAEPISGSCSLPLSQIEAGTRPSFPKDSTIVAICATGVRSKRAVSLLKSSYGSVYSFKGGKRFFDSYSNSREKKD</sequence>
<dbReference type="InterPro" id="IPR035985">
    <property type="entry name" value="Ubiquitin-activating_enz"/>
</dbReference>
<dbReference type="CDD" id="cd00158">
    <property type="entry name" value="RHOD"/>
    <property type="match status" value="1"/>
</dbReference>
<dbReference type="CDD" id="cd00757">
    <property type="entry name" value="ThiF_MoeB_HesA_family"/>
    <property type="match status" value="1"/>
</dbReference>
<evidence type="ECO:0000259" key="2">
    <source>
        <dbReference type="PROSITE" id="PS50206"/>
    </source>
</evidence>
<dbReference type="OrthoDB" id="9804286at2"/>
<evidence type="ECO:0000313" key="6">
    <source>
        <dbReference type="Proteomes" id="UP000231990"/>
    </source>
</evidence>
<organism evidence="4 6">
    <name type="scientific">Leptospira perolatii</name>
    <dbReference type="NCBI Taxonomy" id="2023191"/>
    <lineage>
        <taxon>Bacteria</taxon>
        <taxon>Pseudomonadati</taxon>
        <taxon>Spirochaetota</taxon>
        <taxon>Spirochaetia</taxon>
        <taxon>Leptospirales</taxon>
        <taxon>Leptospiraceae</taxon>
        <taxon>Leptospira</taxon>
    </lineage>
</organism>
<dbReference type="FunFam" id="3.40.50.720:FF:000080">
    <property type="entry name" value="Thiazole biosynthesis adenylyltransferase ThiF"/>
    <property type="match status" value="1"/>
</dbReference>
<dbReference type="InterPro" id="IPR000594">
    <property type="entry name" value="ThiF_NAD_FAD-bd"/>
</dbReference>
<keyword evidence="5" id="KW-1185">Reference proteome</keyword>
<dbReference type="PANTHER" id="PTHR10953">
    <property type="entry name" value="UBIQUITIN-ACTIVATING ENZYME E1"/>
    <property type="match status" value="1"/>
</dbReference>
<dbReference type="InterPro" id="IPR036873">
    <property type="entry name" value="Rhodanese-like_dom_sf"/>
</dbReference>
<dbReference type="GO" id="GO:0016779">
    <property type="term" value="F:nucleotidyltransferase activity"/>
    <property type="evidence" value="ECO:0007669"/>
    <property type="project" value="TreeGrafter"/>
</dbReference>
<protein>
    <recommendedName>
        <fullName evidence="2">Rhodanese domain-containing protein</fullName>
    </recommendedName>
</protein>
<reference evidence="5 6" key="1">
    <citation type="submission" date="2017-07" db="EMBL/GenBank/DDBJ databases">
        <title>Leptospira spp. isolated from tropical soils.</title>
        <authorList>
            <person name="Thibeaux R."/>
            <person name="Iraola G."/>
            <person name="Ferres I."/>
            <person name="Bierque E."/>
            <person name="Girault D."/>
            <person name="Soupe-Gilbert M.-E."/>
            <person name="Picardeau M."/>
            <person name="Goarant C."/>
        </authorList>
    </citation>
    <scope>NUCLEOTIDE SEQUENCE [LARGE SCALE GENOMIC DNA]</scope>
    <source>
        <strain evidence="4 6">FH1-B-B1</strain>
        <strain evidence="3 5">FH1-B-C1</strain>
    </source>
</reference>
<dbReference type="PANTHER" id="PTHR10953:SF102">
    <property type="entry name" value="ADENYLYLTRANSFERASE AND SULFURTRANSFERASE MOCS3"/>
    <property type="match status" value="1"/>
</dbReference>
<dbReference type="Proteomes" id="UP000231990">
    <property type="component" value="Unassembled WGS sequence"/>
</dbReference>
<proteinExistence type="inferred from homology"/>
<dbReference type="Proteomes" id="UP000231962">
    <property type="component" value="Unassembled WGS sequence"/>
</dbReference>
<dbReference type="PROSITE" id="PS50206">
    <property type="entry name" value="RHODANESE_3"/>
    <property type="match status" value="1"/>
</dbReference>